<keyword evidence="3" id="KW-1185">Reference proteome</keyword>
<gene>
    <name evidence="2" type="ORF">Syun_011207</name>
</gene>
<evidence type="ECO:0000313" key="3">
    <source>
        <dbReference type="Proteomes" id="UP001420932"/>
    </source>
</evidence>
<evidence type="ECO:0000256" key="1">
    <source>
        <dbReference type="SAM" id="Phobius"/>
    </source>
</evidence>
<feature type="transmembrane region" description="Helical" evidence="1">
    <location>
        <begin position="33"/>
        <end position="55"/>
    </location>
</feature>
<sequence>MKRRAAYMAACSQRVVASAVTRLASVASTSSAAASRLLVVLPCLPLTIYVLCVLYS</sequence>
<dbReference type="Proteomes" id="UP001420932">
    <property type="component" value="Unassembled WGS sequence"/>
</dbReference>
<dbReference type="AlphaFoldDB" id="A0AAP0JX39"/>
<keyword evidence="1" id="KW-0812">Transmembrane</keyword>
<evidence type="ECO:0000313" key="2">
    <source>
        <dbReference type="EMBL" id="KAK9141807.1"/>
    </source>
</evidence>
<protein>
    <submittedName>
        <fullName evidence="2">Uncharacterized protein</fullName>
    </submittedName>
</protein>
<reference evidence="2 3" key="1">
    <citation type="submission" date="2024-01" db="EMBL/GenBank/DDBJ databases">
        <title>Genome assemblies of Stephania.</title>
        <authorList>
            <person name="Yang L."/>
        </authorList>
    </citation>
    <scope>NUCLEOTIDE SEQUENCE [LARGE SCALE GENOMIC DNA]</scope>
    <source>
        <strain evidence="2">YNDBR</strain>
        <tissue evidence="2">Leaf</tissue>
    </source>
</reference>
<keyword evidence="1" id="KW-0472">Membrane</keyword>
<organism evidence="2 3">
    <name type="scientific">Stephania yunnanensis</name>
    <dbReference type="NCBI Taxonomy" id="152371"/>
    <lineage>
        <taxon>Eukaryota</taxon>
        <taxon>Viridiplantae</taxon>
        <taxon>Streptophyta</taxon>
        <taxon>Embryophyta</taxon>
        <taxon>Tracheophyta</taxon>
        <taxon>Spermatophyta</taxon>
        <taxon>Magnoliopsida</taxon>
        <taxon>Ranunculales</taxon>
        <taxon>Menispermaceae</taxon>
        <taxon>Menispermoideae</taxon>
        <taxon>Cissampelideae</taxon>
        <taxon>Stephania</taxon>
    </lineage>
</organism>
<dbReference type="EMBL" id="JBBNAF010000005">
    <property type="protein sequence ID" value="KAK9141807.1"/>
    <property type="molecule type" value="Genomic_DNA"/>
</dbReference>
<comment type="caution">
    <text evidence="2">The sequence shown here is derived from an EMBL/GenBank/DDBJ whole genome shotgun (WGS) entry which is preliminary data.</text>
</comment>
<name>A0AAP0JX39_9MAGN</name>
<accession>A0AAP0JX39</accession>
<keyword evidence="1" id="KW-1133">Transmembrane helix</keyword>
<proteinExistence type="predicted"/>